<dbReference type="Pfam" id="PF20357">
    <property type="entry name" value="DUF6652"/>
    <property type="match status" value="1"/>
</dbReference>
<accession>A0ABS1TCD3</accession>
<dbReference type="EMBL" id="JAESWC010000009">
    <property type="protein sequence ID" value="MBL4937018.1"/>
    <property type="molecule type" value="Genomic_DNA"/>
</dbReference>
<evidence type="ECO:0000256" key="1">
    <source>
        <dbReference type="SAM" id="Phobius"/>
    </source>
</evidence>
<sequence length="188" mass="21547">MKLIRNTLVGLYVNLFMVIALIITLLRGLIRYNSGNILKSLLIAAVVISLILNSILAVKNIINTYRLYKQREYNLLRKHMKVIKLGMIPYFIINFIIYILLFMLFFAASRGLIIFSPIPLLFIIPVFFTYLSMLFTSCYGIGFAAIVNSEKNLGSLKFIVHILFQLCFVLDVVSTIILLLKYKIKPAD</sequence>
<evidence type="ECO:0000313" key="2">
    <source>
        <dbReference type="EMBL" id="MBL4937018.1"/>
    </source>
</evidence>
<comment type="caution">
    <text evidence="2">The sequence shown here is derived from an EMBL/GenBank/DDBJ whole genome shotgun (WGS) entry which is preliminary data.</text>
</comment>
<name>A0ABS1TCD3_9CLOT</name>
<reference evidence="2 3" key="1">
    <citation type="submission" date="2021-01" db="EMBL/GenBank/DDBJ databases">
        <title>Genome public.</title>
        <authorList>
            <person name="Liu C."/>
            <person name="Sun Q."/>
        </authorList>
    </citation>
    <scope>NUCLEOTIDE SEQUENCE [LARGE SCALE GENOMIC DNA]</scope>
    <source>
        <strain evidence="2 3">YIM B02515</strain>
    </source>
</reference>
<feature type="transmembrane region" description="Helical" evidence="1">
    <location>
        <begin position="158"/>
        <end position="180"/>
    </location>
</feature>
<gene>
    <name evidence="2" type="ORF">JK636_14785</name>
</gene>
<keyword evidence="3" id="KW-1185">Reference proteome</keyword>
<keyword evidence="1" id="KW-1133">Transmembrane helix</keyword>
<dbReference type="Proteomes" id="UP000632377">
    <property type="component" value="Unassembled WGS sequence"/>
</dbReference>
<organism evidence="2 3">
    <name type="scientific">Clostridium rhizosphaerae</name>
    <dbReference type="NCBI Taxonomy" id="2803861"/>
    <lineage>
        <taxon>Bacteria</taxon>
        <taxon>Bacillati</taxon>
        <taxon>Bacillota</taxon>
        <taxon>Clostridia</taxon>
        <taxon>Eubacteriales</taxon>
        <taxon>Clostridiaceae</taxon>
        <taxon>Clostridium</taxon>
    </lineage>
</organism>
<feature type="transmembrane region" description="Helical" evidence="1">
    <location>
        <begin position="120"/>
        <end position="146"/>
    </location>
</feature>
<evidence type="ECO:0008006" key="4">
    <source>
        <dbReference type="Google" id="ProtNLM"/>
    </source>
</evidence>
<keyword evidence="1" id="KW-0812">Transmembrane</keyword>
<keyword evidence="1" id="KW-0472">Membrane</keyword>
<feature type="transmembrane region" description="Helical" evidence="1">
    <location>
        <begin position="42"/>
        <end position="62"/>
    </location>
</feature>
<dbReference type="RefSeq" id="WP_202749773.1">
    <property type="nucleotide sequence ID" value="NZ_JAESWC010000009.1"/>
</dbReference>
<feature type="transmembrane region" description="Helical" evidence="1">
    <location>
        <begin position="12"/>
        <end position="30"/>
    </location>
</feature>
<feature type="transmembrane region" description="Helical" evidence="1">
    <location>
        <begin position="82"/>
        <end position="108"/>
    </location>
</feature>
<evidence type="ECO:0000313" key="3">
    <source>
        <dbReference type="Proteomes" id="UP000632377"/>
    </source>
</evidence>
<protein>
    <recommendedName>
        <fullName evidence="4">ABC transporter permease</fullName>
    </recommendedName>
</protein>
<proteinExistence type="predicted"/>
<dbReference type="InterPro" id="IPR046594">
    <property type="entry name" value="DUF6652"/>
</dbReference>